<dbReference type="GeneID" id="83879852"/>
<keyword evidence="1" id="KW-1003">Cell membrane</keyword>
<keyword evidence="4 6" id="KW-0472">Membrane</keyword>
<feature type="transmembrane region" description="Helical" evidence="6">
    <location>
        <begin position="50"/>
        <end position="71"/>
    </location>
</feature>
<evidence type="ECO:0000256" key="2">
    <source>
        <dbReference type="ARBA" id="ARBA00022692"/>
    </source>
</evidence>
<dbReference type="GO" id="GO:0005886">
    <property type="term" value="C:plasma membrane"/>
    <property type="evidence" value="ECO:0007669"/>
    <property type="project" value="InterPro"/>
</dbReference>
<gene>
    <name evidence="8" type="ORF">PH7735_00776</name>
</gene>
<keyword evidence="2 6" id="KW-0812">Transmembrane</keyword>
<feature type="transmembrane region" description="Helical" evidence="6">
    <location>
        <begin position="7"/>
        <end position="30"/>
    </location>
</feature>
<dbReference type="Pfam" id="PF06305">
    <property type="entry name" value="LapA_dom"/>
    <property type="match status" value="1"/>
</dbReference>
<feature type="region of interest" description="Disordered" evidence="5">
    <location>
        <begin position="75"/>
        <end position="100"/>
    </location>
</feature>
<feature type="domain" description="Lipopolysaccharide assembly protein A" evidence="7">
    <location>
        <begin position="44"/>
        <end position="94"/>
    </location>
</feature>
<keyword evidence="3 6" id="KW-1133">Transmembrane helix</keyword>
<organism evidence="8 9">
    <name type="scientific">Shimia thalassica</name>
    <dbReference type="NCBI Taxonomy" id="1715693"/>
    <lineage>
        <taxon>Bacteria</taxon>
        <taxon>Pseudomonadati</taxon>
        <taxon>Pseudomonadota</taxon>
        <taxon>Alphaproteobacteria</taxon>
        <taxon>Rhodobacterales</taxon>
        <taxon>Roseobacteraceae</taxon>
    </lineage>
</organism>
<evidence type="ECO:0000259" key="7">
    <source>
        <dbReference type="Pfam" id="PF06305"/>
    </source>
</evidence>
<evidence type="ECO:0000256" key="6">
    <source>
        <dbReference type="SAM" id="Phobius"/>
    </source>
</evidence>
<dbReference type="Proteomes" id="UP000051870">
    <property type="component" value="Unassembled WGS sequence"/>
</dbReference>
<evidence type="ECO:0000256" key="3">
    <source>
        <dbReference type="ARBA" id="ARBA00022989"/>
    </source>
</evidence>
<evidence type="ECO:0000256" key="4">
    <source>
        <dbReference type="ARBA" id="ARBA00023136"/>
    </source>
</evidence>
<name>A0A0P1I3D5_9RHOB</name>
<dbReference type="InterPro" id="IPR010445">
    <property type="entry name" value="LapA_dom"/>
</dbReference>
<protein>
    <submittedName>
        <fullName evidence="8">Putative integral membrane protein</fullName>
    </submittedName>
</protein>
<reference evidence="9" key="1">
    <citation type="submission" date="2015-09" db="EMBL/GenBank/DDBJ databases">
        <authorList>
            <person name="Rodrigo-Torres Lidia"/>
            <person name="Arahal R.David."/>
        </authorList>
    </citation>
    <scope>NUCLEOTIDE SEQUENCE [LARGE SCALE GENOMIC DNA]</scope>
    <source>
        <strain evidence="9">CECT 7735</strain>
    </source>
</reference>
<accession>A0A0P1I3D5</accession>
<keyword evidence="9" id="KW-1185">Reference proteome</keyword>
<evidence type="ECO:0000256" key="1">
    <source>
        <dbReference type="ARBA" id="ARBA00022475"/>
    </source>
</evidence>
<dbReference type="STRING" id="1715693.PH7735_00776"/>
<evidence type="ECO:0000313" key="9">
    <source>
        <dbReference type="Proteomes" id="UP000051870"/>
    </source>
</evidence>
<dbReference type="EMBL" id="CYTW01000001">
    <property type="protein sequence ID" value="CUJ87508.1"/>
    <property type="molecule type" value="Genomic_DNA"/>
</dbReference>
<proteinExistence type="predicted"/>
<dbReference type="AlphaFoldDB" id="A0A0P1I3D5"/>
<sequence length="116" mass="13160">MRYIRYAFLGAIGIILISVAIANLAAVQLVLLPDALADLFGFNFTITLPLFVVILGSIAVGLLIGFVWEWLREHKHRSEKSKTQKELKQTQREVRRLKGKQNEKKDEVLVLLEEAS</sequence>
<evidence type="ECO:0000256" key="5">
    <source>
        <dbReference type="SAM" id="MobiDB-lite"/>
    </source>
</evidence>
<dbReference type="RefSeq" id="WP_058309971.1">
    <property type="nucleotide sequence ID" value="NZ_CANLZE010000001.1"/>
</dbReference>
<evidence type="ECO:0000313" key="8">
    <source>
        <dbReference type="EMBL" id="CUJ87508.1"/>
    </source>
</evidence>
<feature type="compositionally biased region" description="Basic and acidic residues" evidence="5">
    <location>
        <begin position="80"/>
        <end position="100"/>
    </location>
</feature>